<feature type="domain" description="Secretion system C-terminal sorting" evidence="3">
    <location>
        <begin position="213"/>
        <end position="283"/>
    </location>
</feature>
<dbReference type="RefSeq" id="WP_241934969.1">
    <property type="nucleotide sequence ID" value="NZ_JALBGC010000001.1"/>
</dbReference>
<dbReference type="PROSITE" id="PS50231">
    <property type="entry name" value="RICIN_B_LECTIN"/>
    <property type="match status" value="1"/>
</dbReference>
<organism evidence="4 5">
    <name type="scientific">Hymenobacter cyanobacteriorum</name>
    <dbReference type="NCBI Taxonomy" id="2926463"/>
    <lineage>
        <taxon>Bacteria</taxon>
        <taxon>Pseudomonadati</taxon>
        <taxon>Bacteroidota</taxon>
        <taxon>Cytophagia</taxon>
        <taxon>Cytophagales</taxon>
        <taxon>Hymenobacteraceae</taxon>
        <taxon>Hymenobacter</taxon>
    </lineage>
</organism>
<dbReference type="InterPro" id="IPR000772">
    <property type="entry name" value="Ricin_B_lectin"/>
</dbReference>
<dbReference type="Pfam" id="PF14200">
    <property type="entry name" value="RicinB_lectin_2"/>
    <property type="match status" value="1"/>
</dbReference>
<dbReference type="CDD" id="cd00161">
    <property type="entry name" value="beta-trefoil_Ricin-like"/>
    <property type="match status" value="1"/>
</dbReference>
<gene>
    <name evidence="4" type="ORF">MON38_04670</name>
</gene>
<evidence type="ECO:0000259" key="2">
    <source>
        <dbReference type="Pfam" id="PF14200"/>
    </source>
</evidence>
<feature type="signal peptide" evidence="1">
    <location>
        <begin position="1"/>
        <end position="24"/>
    </location>
</feature>
<sequence length="291" mass="31037">MKKSVLFGALAALGLLVGGTSAQAQVTTISNGATYRLTHYGVVADASATAFGVPAGSPLCLDVDRNLTTAGALLGQWGENANDGQQFVFESQTDGSYKLRHKGTVQYVQTVGLSKAVNTRIEQNVLVTTNDDAQRWFITDPNSNGRYKFTLKNSANAQGISQVLEVGFASAAPGAQVNLFDDNGFEPAQRWTLTRTALATKNAAGEVLWLQAYPNPAGRGQALRLRVEAQRPGAAAIEVIDALGRPVYRQNTSLVTGGNPIDLNNASLASGLYLVRMTQGDFVQQTRFVQE</sequence>
<dbReference type="InterPro" id="IPR035992">
    <property type="entry name" value="Ricin_B-like_lectins"/>
</dbReference>
<dbReference type="Proteomes" id="UP001139193">
    <property type="component" value="Unassembled WGS sequence"/>
</dbReference>
<evidence type="ECO:0000313" key="4">
    <source>
        <dbReference type="EMBL" id="MCI1186701.1"/>
    </source>
</evidence>
<reference evidence="4" key="1">
    <citation type="submission" date="2022-03" db="EMBL/GenBank/DDBJ databases">
        <title>Bacterial whole genome sequence for Hymenobacter sp. DH14.</title>
        <authorList>
            <person name="Le V."/>
        </authorList>
    </citation>
    <scope>NUCLEOTIDE SEQUENCE</scope>
    <source>
        <strain evidence="4">DH14</strain>
    </source>
</reference>
<keyword evidence="1" id="KW-0732">Signal</keyword>
<feature type="domain" description="Ricin B lectin" evidence="2">
    <location>
        <begin position="84"/>
        <end position="179"/>
    </location>
</feature>
<accession>A0A9X1VHU2</accession>
<dbReference type="NCBIfam" id="TIGR04183">
    <property type="entry name" value="Por_Secre_tail"/>
    <property type="match status" value="1"/>
</dbReference>
<dbReference type="AlphaFoldDB" id="A0A9X1VHU2"/>
<dbReference type="Gene3D" id="2.80.10.50">
    <property type="match status" value="1"/>
</dbReference>
<evidence type="ECO:0000259" key="3">
    <source>
        <dbReference type="Pfam" id="PF18962"/>
    </source>
</evidence>
<dbReference type="Pfam" id="PF18962">
    <property type="entry name" value="Por_Secre_tail"/>
    <property type="match status" value="1"/>
</dbReference>
<keyword evidence="5" id="KW-1185">Reference proteome</keyword>
<name>A0A9X1VHU2_9BACT</name>
<feature type="chain" id="PRO_5040965238" evidence="1">
    <location>
        <begin position="25"/>
        <end position="291"/>
    </location>
</feature>
<comment type="caution">
    <text evidence="4">The sequence shown here is derived from an EMBL/GenBank/DDBJ whole genome shotgun (WGS) entry which is preliminary data.</text>
</comment>
<proteinExistence type="predicted"/>
<protein>
    <submittedName>
        <fullName evidence="4">RICIN domain-containing protein</fullName>
    </submittedName>
</protein>
<dbReference type="EMBL" id="JALBGC010000001">
    <property type="protein sequence ID" value="MCI1186701.1"/>
    <property type="molecule type" value="Genomic_DNA"/>
</dbReference>
<dbReference type="InterPro" id="IPR026444">
    <property type="entry name" value="Secre_tail"/>
</dbReference>
<dbReference type="SUPFAM" id="SSF50370">
    <property type="entry name" value="Ricin B-like lectins"/>
    <property type="match status" value="1"/>
</dbReference>
<evidence type="ECO:0000256" key="1">
    <source>
        <dbReference type="SAM" id="SignalP"/>
    </source>
</evidence>
<evidence type="ECO:0000313" key="5">
    <source>
        <dbReference type="Proteomes" id="UP001139193"/>
    </source>
</evidence>